<evidence type="ECO:0000313" key="2">
    <source>
        <dbReference type="Proteomes" id="UP000266506"/>
    </source>
</evidence>
<dbReference type="AlphaFoldDB" id="A0A397RXE5"/>
<dbReference type="Proteomes" id="UP000266506">
    <property type="component" value="Unassembled WGS sequence"/>
</dbReference>
<comment type="caution">
    <text evidence="1">The sequence shown here is derived from an EMBL/GenBank/DDBJ whole genome shotgun (WGS) entry which is preliminary data.</text>
</comment>
<gene>
    <name evidence="1" type="ORF">EI71_00350</name>
</gene>
<dbReference type="RefSeq" id="WP_119015518.1">
    <property type="nucleotide sequence ID" value="NZ_QXEV01000002.1"/>
</dbReference>
<accession>A0A397RXE5</accession>
<protein>
    <submittedName>
        <fullName evidence="1">Uncharacterized protein</fullName>
    </submittedName>
</protein>
<sequence length="78" mass="9290">MVQYTEEERKMLERYELERDAKNKQELEQYTLLNAAKAEGKKENQLETIKTMFEKGASIENIAYLLDLDLEYVKEVLK</sequence>
<dbReference type="InParanoid" id="A0A397RXE5"/>
<name>A0A397RXE5_9MOLU</name>
<organism evidence="1 2">
    <name type="scientific">Anaeroplasma bactoclasticum</name>
    <dbReference type="NCBI Taxonomy" id="2088"/>
    <lineage>
        <taxon>Bacteria</taxon>
        <taxon>Bacillati</taxon>
        <taxon>Mycoplasmatota</taxon>
        <taxon>Mollicutes</taxon>
        <taxon>Anaeroplasmatales</taxon>
        <taxon>Anaeroplasmataceae</taxon>
        <taxon>Anaeroplasma</taxon>
    </lineage>
</organism>
<proteinExistence type="predicted"/>
<dbReference type="EMBL" id="QXEV01000002">
    <property type="protein sequence ID" value="RIA78398.1"/>
    <property type="molecule type" value="Genomic_DNA"/>
</dbReference>
<reference evidence="1 2" key="1">
    <citation type="submission" date="2018-08" db="EMBL/GenBank/DDBJ databases">
        <title>Genomic Encyclopedia of Archaeal and Bacterial Type Strains, Phase II (KMG-II): from individual species to whole genera.</title>
        <authorList>
            <person name="Goeker M."/>
        </authorList>
    </citation>
    <scope>NUCLEOTIDE SEQUENCE [LARGE SCALE GENOMIC DNA]</scope>
    <source>
        <strain evidence="1 2">ATCC 27112</strain>
    </source>
</reference>
<evidence type="ECO:0000313" key="1">
    <source>
        <dbReference type="EMBL" id="RIA78398.1"/>
    </source>
</evidence>
<keyword evidence="2" id="KW-1185">Reference proteome</keyword>